<sequence>MMRRGLLVPLTVLLVPLGVPHANADVDRSATRFSDFAADLEVAAGMPQARYRGRLVFTGSNGSEQGLAGASVRVGSEIARTDTQGWFAGLVPNLRAGEFKAMYAGAAEHSASASAPVPIMPGPLKTRVSVNVPRGPFEVGQRVTVSGRLEYEDPRNGWRNLPGGALDVGFYKFRSNSHVDPVKVTTGVDGAYRLDYRIPASGNFNIMFREWWATWERAYEQSDSEDAGDLTAFRDVKIKLRKDRRVEAKGRLVRPRKSGSTYSVANGIVWLESATDFYAASVRTDKNGYFLFRSHSPVRAAFRVAYYGGNSSSNASRIDTDLRAYSASTFLDAREPTRFVSFNAGPEPVRKGRALTLTGLLQYSDRGRWLTADHRRAEIWFRPRGSKKWVRAAQIRADNSGVFRKVVTARRDGYWRIVFRGDLTFRPVYSAIDYVDVR</sequence>
<protein>
    <recommendedName>
        <fullName evidence="4">Carboxypeptidase regulatory-like domain-containing protein</fullName>
    </recommendedName>
</protein>
<evidence type="ECO:0008006" key="4">
    <source>
        <dbReference type="Google" id="ProtNLM"/>
    </source>
</evidence>
<name>A0ABP6CPL6_9ACTN</name>
<evidence type="ECO:0000256" key="1">
    <source>
        <dbReference type="SAM" id="SignalP"/>
    </source>
</evidence>
<organism evidence="2 3">
    <name type="scientific">Actinomadura fulvescens</name>
    <dbReference type="NCBI Taxonomy" id="46160"/>
    <lineage>
        <taxon>Bacteria</taxon>
        <taxon>Bacillati</taxon>
        <taxon>Actinomycetota</taxon>
        <taxon>Actinomycetes</taxon>
        <taxon>Streptosporangiales</taxon>
        <taxon>Thermomonosporaceae</taxon>
        <taxon>Actinomadura</taxon>
    </lineage>
</organism>
<keyword evidence="3" id="KW-1185">Reference proteome</keyword>
<evidence type="ECO:0000313" key="3">
    <source>
        <dbReference type="Proteomes" id="UP001501509"/>
    </source>
</evidence>
<reference evidence="3" key="1">
    <citation type="journal article" date="2019" name="Int. J. Syst. Evol. Microbiol.">
        <title>The Global Catalogue of Microorganisms (GCM) 10K type strain sequencing project: providing services to taxonomists for standard genome sequencing and annotation.</title>
        <authorList>
            <consortium name="The Broad Institute Genomics Platform"/>
            <consortium name="The Broad Institute Genome Sequencing Center for Infectious Disease"/>
            <person name="Wu L."/>
            <person name="Ma J."/>
        </authorList>
    </citation>
    <scope>NUCLEOTIDE SEQUENCE [LARGE SCALE GENOMIC DNA]</scope>
    <source>
        <strain evidence="3">JCM 6833</strain>
    </source>
</reference>
<evidence type="ECO:0000313" key="2">
    <source>
        <dbReference type="EMBL" id="GAA2622478.1"/>
    </source>
</evidence>
<gene>
    <name evidence="2" type="ORF">GCM10010411_68160</name>
</gene>
<comment type="caution">
    <text evidence="2">The sequence shown here is derived from an EMBL/GenBank/DDBJ whole genome shotgun (WGS) entry which is preliminary data.</text>
</comment>
<feature type="chain" id="PRO_5046769029" description="Carboxypeptidase regulatory-like domain-containing protein" evidence="1">
    <location>
        <begin position="25"/>
        <end position="438"/>
    </location>
</feature>
<accession>A0ABP6CPL6</accession>
<keyword evidence="1" id="KW-0732">Signal</keyword>
<dbReference type="EMBL" id="BAAATD010000010">
    <property type="protein sequence ID" value="GAA2622478.1"/>
    <property type="molecule type" value="Genomic_DNA"/>
</dbReference>
<proteinExistence type="predicted"/>
<dbReference type="Proteomes" id="UP001501509">
    <property type="component" value="Unassembled WGS sequence"/>
</dbReference>
<feature type="signal peptide" evidence="1">
    <location>
        <begin position="1"/>
        <end position="24"/>
    </location>
</feature>